<name>A0A069D0H8_WEIOS</name>
<proteinExistence type="inferred from homology"/>
<dbReference type="STRING" id="1329250.WOSG25_050780"/>
<dbReference type="Proteomes" id="UP000030643">
    <property type="component" value="Unassembled WGS sequence"/>
</dbReference>
<evidence type="ECO:0000313" key="4">
    <source>
        <dbReference type="EMBL" id="GAK30806.1"/>
    </source>
</evidence>
<evidence type="ECO:0000313" key="5">
    <source>
        <dbReference type="Proteomes" id="UP000030643"/>
    </source>
</evidence>
<reference evidence="5" key="1">
    <citation type="journal article" date="2014" name="Genome Announc.">
        <title>Draft genome sequence of Weissella oryzae SG25T, isolated from fermented rice grains.</title>
        <authorList>
            <person name="Tanizawa Y."/>
            <person name="Fujisawa T."/>
            <person name="Mochizuki T."/>
            <person name="Kaminuma E."/>
            <person name="Suzuki Y."/>
            <person name="Nakamura Y."/>
            <person name="Tohno M."/>
        </authorList>
    </citation>
    <scope>NUCLEOTIDE SEQUENCE [LARGE SCALE GENOMIC DNA]</scope>
    <source>
        <strain evidence="5">DSM 25784 / JCM 18191 / LMG 30913 / SG25</strain>
    </source>
</reference>
<evidence type="ECO:0000259" key="3">
    <source>
        <dbReference type="PROSITE" id="PS51756"/>
    </source>
</evidence>
<dbReference type="Pfam" id="PF04740">
    <property type="entry name" value="LXG"/>
    <property type="match status" value="1"/>
</dbReference>
<feature type="domain" description="LXG" evidence="3">
    <location>
        <begin position="1"/>
        <end position="226"/>
    </location>
</feature>
<dbReference type="AlphaFoldDB" id="A0A069D0H8"/>
<organism evidence="4 5">
    <name type="scientific">Weissella oryzae (strain DSM 25784 / JCM 18191 / LMG 30913 / SG25)</name>
    <dbReference type="NCBI Taxonomy" id="1329250"/>
    <lineage>
        <taxon>Bacteria</taxon>
        <taxon>Bacillati</taxon>
        <taxon>Bacillota</taxon>
        <taxon>Bacilli</taxon>
        <taxon>Lactobacillales</taxon>
        <taxon>Lactobacillaceae</taxon>
        <taxon>Weissella</taxon>
    </lineage>
</organism>
<dbReference type="eggNOG" id="ENOG5032XQQ">
    <property type="taxonomic scope" value="Bacteria"/>
</dbReference>
<feature type="coiled-coil region" evidence="2">
    <location>
        <begin position="131"/>
        <end position="158"/>
    </location>
</feature>
<protein>
    <recommendedName>
        <fullName evidence="3">LXG domain-containing protein</fullName>
    </recommendedName>
</protein>
<dbReference type="InterPro" id="IPR006829">
    <property type="entry name" value="LXG_dom"/>
</dbReference>
<evidence type="ECO:0000256" key="1">
    <source>
        <dbReference type="ARBA" id="ARBA00034117"/>
    </source>
</evidence>
<keyword evidence="5" id="KW-1185">Reference proteome</keyword>
<sequence length="375" mass="41218">MKRSLQQGREVIQELKNGSNRLVNAVDGHTLSGAAYTAGQGLFRDLIIPTITRVSNALDNVESDLQQYESQEHIVSGEALLDEDILMQERQIKRSLADSAHSMSNMYADFAKSIEHLPVLDMGAGMFKSQAKQMQNVAESYQDEVKKIEKKIKKLRQFSEATSKLFDHNLKELASAMRAVTTLNSVVVNSGTGTYSIPKKRESYSFDFKNGALDANNGSSEFLHGAAKVAVGSITNKVGWGKDFVGIKSENSTTEIGLDAIIGKSFYVAFSGEAGKVIVDLDAFKTRKEFKFGLKAKAIGYAGKFTVGGNINKYWGATVEAGYGPQASIGDVYDFKKADKINANFSWYTGEQTFNIAWLVGFKSTVRYPVIVWNS</sequence>
<gene>
    <name evidence="4" type="ORF">WOSG25_050780</name>
</gene>
<dbReference type="PROSITE" id="PS51756">
    <property type="entry name" value="LXG"/>
    <property type="match status" value="1"/>
</dbReference>
<accession>A0A069D0H8</accession>
<comment type="similarity">
    <text evidence="1">In the N-terminal section; belongs to the LXG family.</text>
</comment>
<dbReference type="EMBL" id="DF820488">
    <property type="protein sequence ID" value="GAK30806.1"/>
    <property type="molecule type" value="Genomic_DNA"/>
</dbReference>
<keyword evidence="2" id="KW-0175">Coiled coil</keyword>
<evidence type="ECO:0000256" key="2">
    <source>
        <dbReference type="SAM" id="Coils"/>
    </source>
</evidence>